<dbReference type="GO" id="GO:0106312">
    <property type="term" value="F:methylenetetrahydrofolate reductase (NADH) activity"/>
    <property type="evidence" value="ECO:0007669"/>
    <property type="project" value="UniProtKB-EC"/>
</dbReference>
<dbReference type="Gene3D" id="3.20.20.220">
    <property type="match status" value="1"/>
</dbReference>
<dbReference type="SUPFAM" id="SSF51730">
    <property type="entry name" value="FAD-linked oxidoreductase"/>
    <property type="match status" value="1"/>
</dbReference>
<protein>
    <recommendedName>
        <fullName evidence="12">Methylenetetrahydrofolate reductase</fullName>
        <ecNumber evidence="12">1.5.1.54</ecNumber>
    </recommendedName>
</protein>
<accession>A0A7C5Q9H4</accession>
<evidence type="ECO:0000256" key="2">
    <source>
        <dbReference type="ARBA" id="ARBA00004777"/>
    </source>
</evidence>
<evidence type="ECO:0000256" key="5">
    <source>
        <dbReference type="ARBA" id="ARBA00022630"/>
    </source>
</evidence>
<dbReference type="PANTHER" id="PTHR45754">
    <property type="entry name" value="METHYLENETETRAHYDROFOLATE REDUCTASE"/>
    <property type="match status" value="1"/>
</dbReference>
<evidence type="ECO:0000256" key="8">
    <source>
        <dbReference type="ARBA" id="ARBA00023027"/>
    </source>
</evidence>
<gene>
    <name evidence="13" type="primary">metF</name>
    <name evidence="13" type="ORF">ENJ61_04240</name>
</gene>
<evidence type="ECO:0000256" key="9">
    <source>
        <dbReference type="ARBA" id="ARBA00023167"/>
    </source>
</evidence>
<reference evidence="13" key="1">
    <citation type="journal article" date="2020" name="mSystems">
        <title>Genome- and Community-Level Interaction Insights into Carbon Utilization and Element Cycling Functions of Hydrothermarchaeota in Hydrothermal Sediment.</title>
        <authorList>
            <person name="Zhou Z."/>
            <person name="Liu Y."/>
            <person name="Xu W."/>
            <person name="Pan J."/>
            <person name="Luo Z.H."/>
            <person name="Li M."/>
        </authorList>
    </citation>
    <scope>NUCLEOTIDE SEQUENCE [LARGE SCALE GENOMIC DNA]</scope>
    <source>
        <strain evidence="13">HyVt-501</strain>
    </source>
</reference>
<keyword evidence="5 12" id="KW-0285">Flavoprotein</keyword>
<dbReference type="InterPro" id="IPR003171">
    <property type="entry name" value="Mehydrof_redctse-like"/>
</dbReference>
<comment type="cofactor">
    <cofactor evidence="1 12">
        <name>FAD</name>
        <dbReference type="ChEBI" id="CHEBI:57692"/>
    </cofactor>
</comment>
<dbReference type="EC" id="1.5.1.54" evidence="12"/>
<dbReference type="AlphaFoldDB" id="A0A7C5Q9H4"/>
<evidence type="ECO:0000256" key="1">
    <source>
        <dbReference type="ARBA" id="ARBA00001974"/>
    </source>
</evidence>
<name>A0A7C5Q9H4_AQUAO</name>
<evidence type="ECO:0000256" key="7">
    <source>
        <dbReference type="ARBA" id="ARBA00023002"/>
    </source>
</evidence>
<comment type="caution">
    <text evidence="13">The sequence shown here is derived from an EMBL/GenBank/DDBJ whole genome shotgun (WGS) entry which is preliminary data.</text>
</comment>
<dbReference type="Pfam" id="PF02219">
    <property type="entry name" value="MTHFR"/>
    <property type="match status" value="1"/>
</dbReference>
<keyword evidence="8" id="KW-0520">NAD</keyword>
<dbReference type="GO" id="GO:0009086">
    <property type="term" value="P:methionine biosynthetic process"/>
    <property type="evidence" value="ECO:0007669"/>
    <property type="project" value="UniProtKB-KW"/>
</dbReference>
<comment type="pathway">
    <text evidence="10">Amino-acid biosynthesis; L-methionine biosynthesis via de novo pathway.</text>
</comment>
<comment type="pathway">
    <text evidence="2 12">One-carbon metabolism; tetrahydrofolate interconversion.</text>
</comment>
<keyword evidence="4" id="KW-0028">Amino-acid biosynthesis</keyword>
<dbReference type="EMBL" id="DRNB01000155">
    <property type="protein sequence ID" value="HHJ64099.1"/>
    <property type="molecule type" value="Genomic_DNA"/>
</dbReference>
<dbReference type="GO" id="GO:0071949">
    <property type="term" value="F:FAD binding"/>
    <property type="evidence" value="ECO:0007669"/>
    <property type="project" value="TreeGrafter"/>
</dbReference>
<evidence type="ECO:0000256" key="3">
    <source>
        <dbReference type="ARBA" id="ARBA00006743"/>
    </source>
</evidence>
<dbReference type="InterPro" id="IPR004620">
    <property type="entry name" value="MTHF_reductase_bac"/>
</dbReference>
<evidence type="ECO:0000256" key="6">
    <source>
        <dbReference type="ARBA" id="ARBA00022827"/>
    </source>
</evidence>
<comment type="similarity">
    <text evidence="3 12">Belongs to the methylenetetrahydrofolate reductase family.</text>
</comment>
<keyword evidence="9" id="KW-0486">Methionine biosynthesis</keyword>
<dbReference type="NCBIfam" id="TIGR00676">
    <property type="entry name" value="fadh2"/>
    <property type="match status" value="1"/>
</dbReference>
<dbReference type="GO" id="GO:0035999">
    <property type="term" value="P:tetrahydrofolate interconversion"/>
    <property type="evidence" value="ECO:0007669"/>
    <property type="project" value="UniProtKB-UniPathway"/>
</dbReference>
<sequence length="299" mass="34333">MKIGDLLKRGIFSVSFEFFPPKTEEGEKQLFETIEELKTLKPTFVSVTYGAGGSTRDRTRNVVRKIHEQTGLNVMAHLTCIAHSRKELVEILEDYRRMGIENILALRGDVPRDRPDFRPPEGACTYARELVELIRERFGSYFSIGVASYPEGHPESPNLEWEIRFFKEKVEAGADFSITQMFFENRYYYDFVERCQRAGLKVPIIPGIMPITNFKQIRKFAAMCGATVPQHLIEKMEPVEDKPEEVTKIGVEFAVRQCEDLLRNGVPGLHFYTLNRSRATLQIYSALKDHVPPSGTHLR</sequence>
<dbReference type="CDD" id="cd00537">
    <property type="entry name" value="MTHFR"/>
    <property type="match status" value="1"/>
</dbReference>
<evidence type="ECO:0000256" key="12">
    <source>
        <dbReference type="RuleBase" id="RU003862"/>
    </source>
</evidence>
<dbReference type="UniPathway" id="UPA00193"/>
<dbReference type="PANTHER" id="PTHR45754:SF3">
    <property type="entry name" value="METHYLENETETRAHYDROFOLATE REDUCTASE (NADPH)"/>
    <property type="match status" value="1"/>
</dbReference>
<dbReference type="Proteomes" id="UP000885792">
    <property type="component" value="Unassembled WGS sequence"/>
</dbReference>
<evidence type="ECO:0000256" key="10">
    <source>
        <dbReference type="ARBA" id="ARBA00034478"/>
    </source>
</evidence>
<comment type="catalytic activity">
    <reaction evidence="11">
        <text>(6S)-5-methyl-5,6,7,8-tetrahydrofolate + NAD(+) = (6R)-5,10-methylene-5,6,7,8-tetrahydrofolate + NADH + H(+)</text>
        <dbReference type="Rhea" id="RHEA:19821"/>
        <dbReference type="ChEBI" id="CHEBI:15378"/>
        <dbReference type="ChEBI" id="CHEBI:15636"/>
        <dbReference type="ChEBI" id="CHEBI:18608"/>
        <dbReference type="ChEBI" id="CHEBI:57540"/>
        <dbReference type="ChEBI" id="CHEBI:57945"/>
        <dbReference type="EC" id="1.5.1.54"/>
    </reaction>
    <physiologicalReaction direction="right-to-left" evidence="11">
        <dbReference type="Rhea" id="RHEA:19823"/>
    </physiologicalReaction>
</comment>
<proteinExistence type="inferred from homology"/>
<evidence type="ECO:0000256" key="11">
    <source>
        <dbReference type="ARBA" id="ARBA00048628"/>
    </source>
</evidence>
<dbReference type="InterPro" id="IPR029041">
    <property type="entry name" value="FAD-linked_oxidoreductase-like"/>
</dbReference>
<organism evidence="13">
    <name type="scientific">Aquifex aeolicus</name>
    <dbReference type="NCBI Taxonomy" id="63363"/>
    <lineage>
        <taxon>Bacteria</taxon>
        <taxon>Pseudomonadati</taxon>
        <taxon>Aquificota</taxon>
        <taxon>Aquificia</taxon>
        <taxon>Aquificales</taxon>
        <taxon>Aquificaceae</taxon>
        <taxon>Aquifex</taxon>
    </lineage>
</organism>
<evidence type="ECO:0000313" key="13">
    <source>
        <dbReference type="EMBL" id="HHJ64099.1"/>
    </source>
</evidence>
<dbReference type="GO" id="GO:0005829">
    <property type="term" value="C:cytosol"/>
    <property type="evidence" value="ECO:0007669"/>
    <property type="project" value="InterPro"/>
</dbReference>
<keyword evidence="7 12" id="KW-0560">Oxidoreductase</keyword>
<keyword evidence="6 12" id="KW-0274">FAD</keyword>
<evidence type="ECO:0000256" key="4">
    <source>
        <dbReference type="ARBA" id="ARBA00022605"/>
    </source>
</evidence>